<dbReference type="InterPro" id="IPR036865">
    <property type="entry name" value="CRAL-TRIO_dom_sf"/>
</dbReference>
<dbReference type="SMART" id="SM00516">
    <property type="entry name" value="SEC14"/>
    <property type="match status" value="1"/>
</dbReference>
<name>A0A5N4A226_PHOPY</name>
<dbReference type="Gene3D" id="3.40.525.10">
    <property type="entry name" value="CRAL-TRIO lipid binding domain"/>
    <property type="match status" value="1"/>
</dbReference>
<dbReference type="EMBL" id="VVIM01000011">
    <property type="protein sequence ID" value="KAB0791383.1"/>
    <property type="molecule type" value="Genomic_DNA"/>
</dbReference>
<dbReference type="InParanoid" id="A0A5N4A226"/>
<dbReference type="PANTHER" id="PTHR10174">
    <property type="entry name" value="ALPHA-TOCOPHEROL TRANSFER PROTEIN-RELATED"/>
    <property type="match status" value="1"/>
</dbReference>
<evidence type="ECO:0000313" key="3">
    <source>
        <dbReference type="EMBL" id="KAB0791383.1"/>
    </source>
</evidence>
<dbReference type="OrthoDB" id="1434354at2759"/>
<evidence type="ECO:0000259" key="2">
    <source>
        <dbReference type="PROSITE" id="PS50191"/>
    </source>
</evidence>
<gene>
    <name evidence="3" type="ORF">PPYR_03183</name>
</gene>
<keyword evidence="4" id="KW-1185">Reference proteome</keyword>
<dbReference type="Proteomes" id="UP000327044">
    <property type="component" value="Unassembled WGS sequence"/>
</dbReference>
<dbReference type="InterPro" id="IPR036273">
    <property type="entry name" value="CRAL/TRIO_N_dom_sf"/>
</dbReference>
<dbReference type="PANTHER" id="PTHR10174:SF222">
    <property type="entry name" value="GH10083P-RELATED"/>
    <property type="match status" value="1"/>
</dbReference>
<dbReference type="CDD" id="cd00170">
    <property type="entry name" value="SEC14"/>
    <property type="match status" value="1"/>
</dbReference>
<dbReference type="PROSITE" id="PS50191">
    <property type="entry name" value="CRAL_TRIO"/>
    <property type="match status" value="1"/>
</dbReference>
<feature type="region of interest" description="Disordered" evidence="1">
    <location>
        <begin position="298"/>
        <end position="317"/>
    </location>
</feature>
<comment type="caution">
    <text evidence="3">The sequence shown here is derived from an EMBL/GenBank/DDBJ whole genome shotgun (WGS) entry which is preliminary data.</text>
</comment>
<sequence length="317" mass="36855">MERKIVPKLRHPFLNGLKELPEGRTKDLKEIRSWMETQPHLPHISDEYIYLFLHSCFYDQEKTRQTIENYFTIRANTPSLFADRNVYSDSMEFVTKLACSFKLPTKTPEGYTVVMYIPRERENCEYVFSDAIKGFCIYNDSIISEDGLVEGYVVILDIKNMKLGHLVRITLPALRAFMTYIQEAHPVRLKAIHVTNTNAFIKQFMRLIAPMIRSELIGLLRFHRGSIPEGMALEMFPKDLGGEAPTTEELSLEVVKLKEKYHEWMIETEYFVADESKRARKGTWWSLFSGSNEIVPNSDDRQIGGKDQNALRELEVD</sequence>
<dbReference type="GO" id="GO:0016020">
    <property type="term" value="C:membrane"/>
    <property type="evidence" value="ECO:0007669"/>
    <property type="project" value="TreeGrafter"/>
</dbReference>
<dbReference type="SUPFAM" id="SSF52087">
    <property type="entry name" value="CRAL/TRIO domain"/>
    <property type="match status" value="1"/>
</dbReference>
<protein>
    <recommendedName>
        <fullName evidence="2">CRAL-TRIO domain-containing protein</fullName>
    </recommendedName>
</protein>
<evidence type="ECO:0000256" key="1">
    <source>
        <dbReference type="SAM" id="MobiDB-lite"/>
    </source>
</evidence>
<reference evidence="3 4" key="1">
    <citation type="journal article" date="2018" name="Elife">
        <title>Firefly genomes illuminate parallel origins of bioluminescence in beetles.</title>
        <authorList>
            <person name="Fallon T.R."/>
            <person name="Lower S.E."/>
            <person name="Chang C.H."/>
            <person name="Bessho-Uehara M."/>
            <person name="Martin G.J."/>
            <person name="Bewick A.J."/>
            <person name="Behringer M."/>
            <person name="Debat H.J."/>
            <person name="Wong I."/>
            <person name="Day J.C."/>
            <person name="Suvorov A."/>
            <person name="Silva C.J."/>
            <person name="Stanger-Hall K.F."/>
            <person name="Hall D.W."/>
            <person name="Schmitz R.J."/>
            <person name="Nelson D.R."/>
            <person name="Lewis S.M."/>
            <person name="Shigenobu S."/>
            <person name="Bybee S.M."/>
            <person name="Larracuente A.M."/>
            <person name="Oba Y."/>
            <person name="Weng J.K."/>
        </authorList>
    </citation>
    <scope>NUCLEOTIDE SEQUENCE [LARGE SCALE GENOMIC DNA]</scope>
    <source>
        <strain evidence="3">1611_PpyrPB1</strain>
        <tissue evidence="3">Whole body</tissue>
    </source>
</reference>
<dbReference type="AlphaFoldDB" id="A0A5N4A226"/>
<dbReference type="GO" id="GO:1902936">
    <property type="term" value="F:phosphatidylinositol bisphosphate binding"/>
    <property type="evidence" value="ECO:0007669"/>
    <property type="project" value="TreeGrafter"/>
</dbReference>
<dbReference type="Pfam" id="PF00650">
    <property type="entry name" value="CRAL_TRIO"/>
    <property type="match status" value="1"/>
</dbReference>
<organism evidence="3 4">
    <name type="scientific">Photinus pyralis</name>
    <name type="common">Common eastern firefly</name>
    <name type="synonym">Lampyris pyralis</name>
    <dbReference type="NCBI Taxonomy" id="7054"/>
    <lineage>
        <taxon>Eukaryota</taxon>
        <taxon>Metazoa</taxon>
        <taxon>Ecdysozoa</taxon>
        <taxon>Arthropoda</taxon>
        <taxon>Hexapoda</taxon>
        <taxon>Insecta</taxon>
        <taxon>Pterygota</taxon>
        <taxon>Neoptera</taxon>
        <taxon>Endopterygota</taxon>
        <taxon>Coleoptera</taxon>
        <taxon>Polyphaga</taxon>
        <taxon>Elateriformia</taxon>
        <taxon>Elateroidea</taxon>
        <taxon>Lampyridae</taxon>
        <taxon>Lampyrinae</taxon>
        <taxon>Photinus</taxon>
    </lineage>
</organism>
<proteinExistence type="predicted"/>
<accession>A0A5N4A226</accession>
<dbReference type="SUPFAM" id="SSF46938">
    <property type="entry name" value="CRAL/TRIO N-terminal domain"/>
    <property type="match status" value="1"/>
</dbReference>
<evidence type="ECO:0000313" key="4">
    <source>
        <dbReference type="Proteomes" id="UP000327044"/>
    </source>
</evidence>
<dbReference type="Gene3D" id="1.10.8.20">
    <property type="entry name" value="N-terminal domain of phosphatidylinositol transfer protein sec14p"/>
    <property type="match status" value="1"/>
</dbReference>
<feature type="domain" description="CRAL-TRIO" evidence="2">
    <location>
        <begin position="45"/>
        <end position="248"/>
    </location>
</feature>
<dbReference type="InterPro" id="IPR001251">
    <property type="entry name" value="CRAL-TRIO_dom"/>
</dbReference>